<keyword evidence="2" id="KW-1185">Reference proteome</keyword>
<name>A0A2P8HXD1_9BACI</name>
<dbReference type="Proteomes" id="UP000242310">
    <property type="component" value="Unassembled WGS sequence"/>
</dbReference>
<comment type="caution">
    <text evidence="1">The sequence shown here is derived from an EMBL/GenBank/DDBJ whole genome shotgun (WGS) entry which is preliminary data.</text>
</comment>
<evidence type="ECO:0000313" key="1">
    <source>
        <dbReference type="EMBL" id="PSL50815.1"/>
    </source>
</evidence>
<protein>
    <submittedName>
        <fullName evidence="1">YlbE-like protein</fullName>
    </submittedName>
</protein>
<accession>A0A2P8HXD1</accession>
<dbReference type="AlphaFoldDB" id="A0A2P8HXD1"/>
<dbReference type="Pfam" id="PF14003">
    <property type="entry name" value="YlbE"/>
    <property type="match status" value="1"/>
</dbReference>
<organism evidence="1 2">
    <name type="scientific">Salsuginibacillus halophilus</name>
    <dbReference type="NCBI Taxonomy" id="517424"/>
    <lineage>
        <taxon>Bacteria</taxon>
        <taxon>Bacillati</taxon>
        <taxon>Bacillota</taxon>
        <taxon>Bacilli</taxon>
        <taxon>Bacillales</taxon>
        <taxon>Bacillaceae</taxon>
        <taxon>Salsuginibacillus</taxon>
    </lineage>
</organism>
<gene>
    <name evidence="1" type="ORF">B0H94_10291</name>
</gene>
<evidence type="ECO:0000313" key="2">
    <source>
        <dbReference type="Proteomes" id="UP000242310"/>
    </source>
</evidence>
<dbReference type="EMBL" id="PYAV01000002">
    <property type="protein sequence ID" value="PSL50815.1"/>
    <property type="molecule type" value="Genomic_DNA"/>
</dbReference>
<dbReference type="RefSeq" id="WP_181315210.1">
    <property type="nucleotide sequence ID" value="NZ_PYAV01000002.1"/>
</dbReference>
<reference evidence="1 2" key="1">
    <citation type="submission" date="2018-03" db="EMBL/GenBank/DDBJ databases">
        <title>Genomic Encyclopedia of Type Strains, Phase III (KMG-III): the genomes of soil and plant-associated and newly described type strains.</title>
        <authorList>
            <person name="Whitman W."/>
        </authorList>
    </citation>
    <scope>NUCLEOTIDE SEQUENCE [LARGE SCALE GENOMIC DNA]</scope>
    <source>
        <strain evidence="1 2">CGMCC 1.07653</strain>
    </source>
</reference>
<dbReference type="InterPro" id="IPR025613">
    <property type="entry name" value="YlbE"/>
</dbReference>
<sequence length="72" mass="8709">MYEAIYYDKDALTYLRQDPAWYRKLSRSPERYAEFLEASKRYHKKTWPDRLDLLARQGQAGALLLELLKQQK</sequence>
<proteinExistence type="predicted"/>